<protein>
    <submittedName>
        <fullName evidence="10">Methyl-accepting chemotaxis protein</fullName>
    </submittedName>
</protein>
<dbReference type="InterPro" id="IPR004090">
    <property type="entry name" value="Chemotax_Me-accpt_rcpt"/>
</dbReference>
<feature type="coiled-coil region" evidence="5">
    <location>
        <begin position="171"/>
        <end position="198"/>
    </location>
</feature>
<dbReference type="GO" id="GO:0005886">
    <property type="term" value="C:plasma membrane"/>
    <property type="evidence" value="ECO:0007669"/>
    <property type="project" value="TreeGrafter"/>
</dbReference>
<evidence type="ECO:0000256" key="1">
    <source>
        <dbReference type="ARBA" id="ARBA00004370"/>
    </source>
</evidence>
<dbReference type="GO" id="GO:0004888">
    <property type="term" value="F:transmembrane signaling receptor activity"/>
    <property type="evidence" value="ECO:0007669"/>
    <property type="project" value="InterPro"/>
</dbReference>
<accession>A0A254N3W7</accession>
<dbReference type="Pfam" id="PF12729">
    <property type="entry name" value="4HB_MCP_1"/>
    <property type="match status" value="1"/>
</dbReference>
<dbReference type="GO" id="GO:0006935">
    <property type="term" value="P:chemotaxis"/>
    <property type="evidence" value="ECO:0007669"/>
    <property type="project" value="InterPro"/>
</dbReference>
<dbReference type="Gene3D" id="1.10.287.950">
    <property type="entry name" value="Methyl-accepting chemotaxis protein"/>
    <property type="match status" value="1"/>
</dbReference>
<keyword evidence="7" id="KW-0812">Transmembrane</keyword>
<evidence type="ECO:0000313" key="11">
    <source>
        <dbReference type="Proteomes" id="UP000197446"/>
    </source>
</evidence>
<evidence type="ECO:0000256" key="6">
    <source>
        <dbReference type="SAM" id="MobiDB-lite"/>
    </source>
</evidence>
<dbReference type="GO" id="GO:0007165">
    <property type="term" value="P:signal transduction"/>
    <property type="evidence" value="ECO:0007669"/>
    <property type="project" value="UniProtKB-KW"/>
</dbReference>
<dbReference type="PRINTS" id="PR00260">
    <property type="entry name" value="CHEMTRNSDUCR"/>
</dbReference>
<keyword evidence="7" id="KW-1133">Transmembrane helix</keyword>
<dbReference type="AlphaFoldDB" id="A0A254N3W7"/>
<dbReference type="InterPro" id="IPR024478">
    <property type="entry name" value="HlyB_4HB_MCP"/>
</dbReference>
<dbReference type="InterPro" id="IPR003660">
    <property type="entry name" value="HAMP_dom"/>
</dbReference>
<feature type="compositionally biased region" description="Basic and acidic residues" evidence="6">
    <location>
        <begin position="13"/>
        <end position="39"/>
    </location>
</feature>
<keyword evidence="11" id="KW-1185">Reference proteome</keyword>
<evidence type="ECO:0000256" key="2">
    <source>
        <dbReference type="ARBA" id="ARBA00022481"/>
    </source>
</evidence>
<dbReference type="SUPFAM" id="SSF58104">
    <property type="entry name" value="Methyl-accepting chemotaxis protein (MCP) signaling domain"/>
    <property type="match status" value="1"/>
</dbReference>
<dbReference type="InterPro" id="IPR047347">
    <property type="entry name" value="YvaQ-like_sensor"/>
</dbReference>
<dbReference type="PROSITE" id="PS50111">
    <property type="entry name" value="CHEMOTAXIS_TRANSDUC_2"/>
    <property type="match status" value="1"/>
</dbReference>
<keyword evidence="5" id="KW-0175">Coiled coil</keyword>
<dbReference type="CDD" id="cd11386">
    <property type="entry name" value="MCP_signal"/>
    <property type="match status" value="1"/>
</dbReference>
<comment type="subcellular location">
    <subcellularLocation>
        <location evidence="1">Membrane</location>
    </subcellularLocation>
</comment>
<dbReference type="PANTHER" id="PTHR43531">
    <property type="entry name" value="PROTEIN ICFG"/>
    <property type="match status" value="1"/>
</dbReference>
<dbReference type="InterPro" id="IPR004089">
    <property type="entry name" value="MCPsignal_dom"/>
</dbReference>
<reference evidence="10 11" key="1">
    <citation type="journal article" date="2007" name="Int. J. Syst. Evol. Microbiol.">
        <title>Description of Pelomonas aquatica sp. nov. and Pelomonas puraquae sp. nov., isolated from industrial and haemodialysis water.</title>
        <authorList>
            <person name="Gomila M."/>
            <person name="Bowien B."/>
            <person name="Falsen E."/>
            <person name="Moore E.R."/>
            <person name="Lalucat J."/>
        </authorList>
    </citation>
    <scope>NUCLEOTIDE SEQUENCE [LARGE SCALE GENOMIC DNA]</scope>
    <source>
        <strain evidence="10 11">CCUG 52769</strain>
    </source>
</reference>
<dbReference type="CDD" id="cd19411">
    <property type="entry name" value="MCP2201-like_sensor"/>
    <property type="match status" value="1"/>
</dbReference>
<feature type="region of interest" description="Disordered" evidence="6">
    <location>
        <begin position="12"/>
        <end position="54"/>
    </location>
</feature>
<comment type="similarity">
    <text evidence="3">Belongs to the methyl-accepting chemotaxis (MCP) protein family.</text>
</comment>
<keyword evidence="7" id="KW-0472">Membrane</keyword>
<dbReference type="SMART" id="SM00304">
    <property type="entry name" value="HAMP"/>
    <property type="match status" value="1"/>
</dbReference>
<dbReference type="InterPro" id="IPR051310">
    <property type="entry name" value="MCP_chemotaxis"/>
</dbReference>
<keyword evidence="2" id="KW-0488">Methylation</keyword>
<feature type="domain" description="Methyl-accepting transducer" evidence="8">
    <location>
        <begin position="355"/>
        <end position="584"/>
    </location>
</feature>
<evidence type="ECO:0000259" key="9">
    <source>
        <dbReference type="PROSITE" id="PS50885"/>
    </source>
</evidence>
<dbReference type="Proteomes" id="UP000197446">
    <property type="component" value="Unassembled WGS sequence"/>
</dbReference>
<organism evidence="10 11">
    <name type="scientific">Roseateles puraquae</name>
    <dbReference type="NCBI Taxonomy" id="431059"/>
    <lineage>
        <taxon>Bacteria</taxon>
        <taxon>Pseudomonadati</taxon>
        <taxon>Pseudomonadota</taxon>
        <taxon>Betaproteobacteria</taxon>
        <taxon>Burkholderiales</taxon>
        <taxon>Sphaerotilaceae</taxon>
        <taxon>Roseateles</taxon>
    </lineage>
</organism>
<feature type="domain" description="HAMP" evidence="9">
    <location>
        <begin position="298"/>
        <end position="350"/>
    </location>
</feature>
<feature type="transmembrane region" description="Helical" evidence="7">
    <location>
        <begin position="275"/>
        <end position="296"/>
    </location>
</feature>
<dbReference type="Pfam" id="PF00672">
    <property type="entry name" value="HAMP"/>
    <property type="match status" value="1"/>
</dbReference>
<evidence type="ECO:0000256" key="5">
    <source>
        <dbReference type="SAM" id="Coils"/>
    </source>
</evidence>
<evidence type="ECO:0000256" key="7">
    <source>
        <dbReference type="SAM" id="Phobius"/>
    </source>
</evidence>
<dbReference type="PANTHER" id="PTHR43531:SF14">
    <property type="entry name" value="METHYL-ACCEPTING CHEMOTAXIS PROTEIN I-RELATED"/>
    <property type="match status" value="1"/>
</dbReference>
<feature type="transmembrane region" description="Helical" evidence="7">
    <location>
        <begin position="98"/>
        <end position="117"/>
    </location>
</feature>
<comment type="caution">
    <text evidence="10">The sequence shown here is derived from an EMBL/GenBank/DDBJ whole genome shotgun (WGS) entry which is preliminary data.</text>
</comment>
<name>A0A254N3W7_9BURK</name>
<dbReference type="Pfam" id="PF00015">
    <property type="entry name" value="MCPsignal"/>
    <property type="match status" value="1"/>
</dbReference>
<dbReference type="SMART" id="SM00283">
    <property type="entry name" value="MA"/>
    <property type="match status" value="1"/>
</dbReference>
<dbReference type="EMBL" id="NISI01000020">
    <property type="protein sequence ID" value="OWQ98613.1"/>
    <property type="molecule type" value="Genomic_DNA"/>
</dbReference>
<evidence type="ECO:0000259" key="8">
    <source>
        <dbReference type="PROSITE" id="PS50111"/>
    </source>
</evidence>
<dbReference type="FunFam" id="1.10.287.950:FF:000001">
    <property type="entry name" value="Methyl-accepting chemotaxis sensory transducer"/>
    <property type="match status" value="1"/>
</dbReference>
<evidence type="ECO:0000256" key="3">
    <source>
        <dbReference type="ARBA" id="ARBA00029447"/>
    </source>
</evidence>
<evidence type="ECO:0000313" key="10">
    <source>
        <dbReference type="EMBL" id="OWQ98613.1"/>
    </source>
</evidence>
<keyword evidence="4" id="KW-0807">Transducer</keyword>
<evidence type="ECO:0000256" key="4">
    <source>
        <dbReference type="PROSITE-ProRule" id="PRU00284"/>
    </source>
</evidence>
<dbReference type="PROSITE" id="PS50885">
    <property type="entry name" value="HAMP"/>
    <property type="match status" value="1"/>
</dbReference>
<gene>
    <name evidence="10" type="ORF">CDO81_26240</name>
</gene>
<proteinExistence type="inferred from homology"/>
<sequence>MPSRFCGCVRRPRNAERDCRPPRPRERFHARARSAESNRHRSRHTARRPPGTAARNIAARHTFPLDSKAASRCPYPRSPDKDLNRMNLLTQLRIGPRLAVSFGLLLVLLVLIGVYGVTNARQLATDLDRTANSSLVKIGAANALESQVNIISRAVRDLLLLDTAGAIKKQKAAITGALEEAEKQLTGLEAAVADDQEKAAVSEVRERKAKFLTALEKFQKIQTDGSPDEARESLITDLRPAQTALQEGLKKLVDMQFDNGKALATAGNDRAKSSVMLTVIAMAAAVALGIFAFIVISRSIVMPARKAQSAAEAIAAGDLTQDIHVEGRDELSQMLQAMKDMQIALSGVVRDVSTAASQVAENSGSIADSNANLADRTTRSAASLQNTAASVEQIASTLKGASDLTRRAANIAVTARQSASNGGAVVSKVVETMEEISASSKKIGDIIGVIDGIAFQTNILALNAAVEAARAGEHGRGFAVVAAEVRALAQRSAGAAKEIKVLIQESTVKVENGTTLVNNAGVTIRSVVDEVNNMGQLIEEISHSAQEQAAGVGVVNGAMNELDKATQQNTSLVGELSRSADALRDSSTRLIEAVGFFRAA</sequence>